<dbReference type="EMBL" id="BARV01025355">
    <property type="protein sequence ID" value="GAI43515.1"/>
    <property type="molecule type" value="Genomic_DNA"/>
</dbReference>
<reference evidence="1" key="1">
    <citation type="journal article" date="2014" name="Front. Microbiol.">
        <title>High frequency of phylogenetically diverse reductive dehalogenase-homologous genes in deep subseafloor sedimentary metagenomes.</title>
        <authorList>
            <person name="Kawai M."/>
            <person name="Futagami T."/>
            <person name="Toyoda A."/>
            <person name="Takaki Y."/>
            <person name="Nishi S."/>
            <person name="Hori S."/>
            <person name="Arai W."/>
            <person name="Tsubouchi T."/>
            <person name="Morono Y."/>
            <person name="Uchiyama I."/>
            <person name="Ito T."/>
            <person name="Fujiyama A."/>
            <person name="Inagaki F."/>
            <person name="Takami H."/>
        </authorList>
    </citation>
    <scope>NUCLEOTIDE SEQUENCE</scope>
    <source>
        <strain evidence="1">Expedition CK06-06</strain>
    </source>
</reference>
<feature type="non-terminal residue" evidence="1">
    <location>
        <position position="1"/>
    </location>
</feature>
<gene>
    <name evidence="1" type="ORF">S06H3_41190</name>
</gene>
<name>X1PXE3_9ZZZZ</name>
<evidence type="ECO:0008006" key="2">
    <source>
        <dbReference type="Google" id="ProtNLM"/>
    </source>
</evidence>
<accession>X1PXE3</accession>
<proteinExistence type="predicted"/>
<protein>
    <recommendedName>
        <fullName evidence="2">F5/8 type C domain-containing protein</fullName>
    </recommendedName>
</protein>
<sequence>NNMIDNNTGSGGSFDTVNKYLELNLGSVCYIKRIRHYGDTTSDPGNRYRLQAYVAGVWEDCLTEIVDLDATAWSSWLNLTTPRTAIRWRWEITTKVAMGYIRELELDGVAIG</sequence>
<comment type="caution">
    <text evidence="1">The sequence shown here is derived from an EMBL/GenBank/DDBJ whole genome shotgun (WGS) entry which is preliminary data.</text>
</comment>
<organism evidence="1">
    <name type="scientific">marine sediment metagenome</name>
    <dbReference type="NCBI Taxonomy" id="412755"/>
    <lineage>
        <taxon>unclassified sequences</taxon>
        <taxon>metagenomes</taxon>
        <taxon>ecological metagenomes</taxon>
    </lineage>
</organism>
<evidence type="ECO:0000313" key="1">
    <source>
        <dbReference type="EMBL" id="GAI43515.1"/>
    </source>
</evidence>
<dbReference type="AlphaFoldDB" id="X1PXE3"/>